<gene>
    <name evidence="2" type="ORF">SAMN05421810_106101</name>
</gene>
<dbReference type="OrthoDB" id="9786134at2"/>
<keyword evidence="3" id="KW-1185">Reference proteome</keyword>
<dbReference type="Gene3D" id="2.40.33.20">
    <property type="entry name" value="PK beta-barrel domain-like"/>
    <property type="match status" value="1"/>
</dbReference>
<dbReference type="AlphaFoldDB" id="A0A1I5XIZ0"/>
<evidence type="ECO:0000313" key="2">
    <source>
        <dbReference type="EMBL" id="SFQ31932.1"/>
    </source>
</evidence>
<dbReference type="RefSeq" id="WP_092532099.1">
    <property type="nucleotide sequence ID" value="NZ_FOWW01000006.1"/>
</dbReference>
<dbReference type="PANTHER" id="PTHR30212">
    <property type="entry name" value="PROTEIN YIIM"/>
    <property type="match status" value="1"/>
</dbReference>
<name>A0A1I5XIZ0_9PSEU</name>
<dbReference type="Proteomes" id="UP000198727">
    <property type="component" value="Unassembled WGS sequence"/>
</dbReference>
<dbReference type="InterPro" id="IPR052353">
    <property type="entry name" value="Benzoxazolinone_Detox_Enz"/>
</dbReference>
<dbReference type="GO" id="GO:0030151">
    <property type="term" value="F:molybdenum ion binding"/>
    <property type="evidence" value="ECO:0007669"/>
    <property type="project" value="InterPro"/>
</dbReference>
<sequence length="220" mass="23401">MGIILSVSVGKAEPSEHASTGVTAIGKRPMAGPVTVRAPGAKGTGGSGLVGDEIGDRRHHGGDDQAVYAYAVEDLDSWAAELGRPLPHGCFGENLTTSGLDLNGTPIGQRWRVGERVVLEVTAPRTPCRTFAGHLGERGWVRRFTERGRTGAYLRVIVPGEIAAGDPVRIVHQPDHDVTVELVFRALTTERESLPRLLAAGDALHGEALRRAREAAERVG</sequence>
<dbReference type="STRING" id="587909.SAMN05421810_106101"/>
<dbReference type="InterPro" id="IPR005302">
    <property type="entry name" value="MoCF_Sase_C"/>
</dbReference>
<accession>A0A1I5XIZ0</accession>
<proteinExistence type="predicted"/>
<organism evidence="2 3">
    <name type="scientific">Amycolatopsis arida</name>
    <dbReference type="NCBI Taxonomy" id="587909"/>
    <lineage>
        <taxon>Bacteria</taxon>
        <taxon>Bacillati</taxon>
        <taxon>Actinomycetota</taxon>
        <taxon>Actinomycetes</taxon>
        <taxon>Pseudonocardiales</taxon>
        <taxon>Pseudonocardiaceae</taxon>
        <taxon>Amycolatopsis</taxon>
    </lineage>
</organism>
<dbReference type="GO" id="GO:0003824">
    <property type="term" value="F:catalytic activity"/>
    <property type="evidence" value="ECO:0007669"/>
    <property type="project" value="InterPro"/>
</dbReference>
<dbReference type="InterPro" id="IPR011037">
    <property type="entry name" value="Pyrv_Knase-like_insert_dom_sf"/>
</dbReference>
<dbReference type="GO" id="GO:0030170">
    <property type="term" value="F:pyridoxal phosphate binding"/>
    <property type="evidence" value="ECO:0007669"/>
    <property type="project" value="InterPro"/>
</dbReference>
<evidence type="ECO:0000313" key="3">
    <source>
        <dbReference type="Proteomes" id="UP000198727"/>
    </source>
</evidence>
<protein>
    <submittedName>
        <fullName evidence="2">MOSC domain-containing protein YiiM</fullName>
    </submittedName>
</protein>
<reference evidence="3" key="1">
    <citation type="submission" date="2016-10" db="EMBL/GenBank/DDBJ databases">
        <authorList>
            <person name="Varghese N."/>
            <person name="Submissions S."/>
        </authorList>
    </citation>
    <scope>NUCLEOTIDE SEQUENCE [LARGE SCALE GENOMIC DNA]</scope>
    <source>
        <strain evidence="3">CGMCC 4.5579</strain>
    </source>
</reference>
<dbReference type="EMBL" id="FOWW01000006">
    <property type="protein sequence ID" value="SFQ31932.1"/>
    <property type="molecule type" value="Genomic_DNA"/>
</dbReference>
<dbReference type="PROSITE" id="PS51340">
    <property type="entry name" value="MOSC"/>
    <property type="match status" value="1"/>
</dbReference>
<dbReference type="SUPFAM" id="SSF50800">
    <property type="entry name" value="PK beta-barrel domain-like"/>
    <property type="match status" value="1"/>
</dbReference>
<dbReference type="PANTHER" id="PTHR30212:SF2">
    <property type="entry name" value="PROTEIN YIIM"/>
    <property type="match status" value="1"/>
</dbReference>
<dbReference type="Pfam" id="PF03473">
    <property type="entry name" value="MOSC"/>
    <property type="match status" value="1"/>
</dbReference>
<feature type="domain" description="MOSC" evidence="1">
    <location>
        <begin position="28"/>
        <end position="171"/>
    </location>
</feature>
<evidence type="ECO:0000259" key="1">
    <source>
        <dbReference type="PROSITE" id="PS51340"/>
    </source>
</evidence>